<dbReference type="InterPro" id="IPR019734">
    <property type="entry name" value="TPR_rpt"/>
</dbReference>
<comment type="caution">
    <text evidence="5">The sequence shown here is derived from an EMBL/GenBank/DDBJ whole genome shotgun (WGS) entry which is preliminary data.</text>
</comment>
<dbReference type="PROSITE" id="PS50293">
    <property type="entry name" value="TPR_REGION"/>
    <property type="match status" value="1"/>
</dbReference>
<reference evidence="5" key="2">
    <citation type="submission" date="2021-01" db="EMBL/GenBank/DDBJ databases">
        <authorList>
            <person name="Hahn C.R."/>
            <person name="Youssef N.H."/>
            <person name="Elshahed M."/>
        </authorList>
    </citation>
    <scope>NUCLEOTIDE SEQUENCE</scope>
    <source>
        <strain evidence="5">Zod_Metabat.24</strain>
    </source>
</reference>
<dbReference type="EMBL" id="JAFGIX010000051">
    <property type="protein sequence ID" value="MBN1573507.1"/>
    <property type="molecule type" value="Genomic_DNA"/>
</dbReference>
<dbReference type="GO" id="GO:0009279">
    <property type="term" value="C:cell outer membrane"/>
    <property type="evidence" value="ECO:0007669"/>
    <property type="project" value="TreeGrafter"/>
</dbReference>
<evidence type="ECO:0000313" key="6">
    <source>
        <dbReference type="Proteomes" id="UP000809273"/>
    </source>
</evidence>
<feature type="repeat" description="TPR" evidence="3">
    <location>
        <begin position="123"/>
        <end position="156"/>
    </location>
</feature>
<dbReference type="Gene3D" id="1.25.40.10">
    <property type="entry name" value="Tetratricopeptide repeat domain"/>
    <property type="match status" value="3"/>
</dbReference>
<keyword evidence="4" id="KW-0812">Transmembrane</keyword>
<keyword evidence="4" id="KW-1133">Transmembrane helix</keyword>
<dbReference type="SUPFAM" id="SSF48452">
    <property type="entry name" value="TPR-like"/>
    <property type="match status" value="1"/>
</dbReference>
<feature type="repeat" description="TPR" evidence="3">
    <location>
        <begin position="157"/>
        <end position="190"/>
    </location>
</feature>
<feature type="repeat" description="TPR" evidence="3">
    <location>
        <begin position="293"/>
        <end position="326"/>
    </location>
</feature>
<keyword evidence="1" id="KW-0677">Repeat</keyword>
<dbReference type="Pfam" id="PF13181">
    <property type="entry name" value="TPR_8"/>
    <property type="match status" value="1"/>
</dbReference>
<dbReference type="InterPro" id="IPR011990">
    <property type="entry name" value="TPR-like_helical_dom_sf"/>
</dbReference>
<dbReference type="PANTHER" id="PTHR44858">
    <property type="entry name" value="TETRATRICOPEPTIDE REPEAT PROTEIN 6"/>
    <property type="match status" value="1"/>
</dbReference>
<feature type="transmembrane region" description="Helical" evidence="4">
    <location>
        <begin position="21"/>
        <end position="43"/>
    </location>
</feature>
<dbReference type="InterPro" id="IPR050498">
    <property type="entry name" value="Ycf3"/>
</dbReference>
<dbReference type="Proteomes" id="UP000809273">
    <property type="component" value="Unassembled WGS sequence"/>
</dbReference>
<sequence length="328" mass="37328">MVKISHSPKILEVFVHTSKSLLAHCTAKLLFGCALSFILLVLLSHPAHSRKGIKIWEEATKALNEKRYEEAIELYTYGIEMYPYDPEIYKALTNRGRALIRIGELDRAEADLKESLSQNNRYAPTINALGELKAARKDWDEALAYYNISMEIDPKNPANYIRRSIAYRNKGQIKKALSDIDEAIRLNPDLAIAYFNRGMLKTDSGDIDGAISDFTKCIEMTPDYLTAYYKRGVAYERKSDYKRAVEDYNTVLKAKPLHFGSLFQRGLIHARYERYDLAIKDLTSAAAVEPRNAAVQYNIGVVMEEIGNYGEAKKYFDKACTLDKAFCE</sequence>
<feature type="repeat" description="TPR" evidence="3">
    <location>
        <begin position="225"/>
        <end position="258"/>
    </location>
</feature>
<organism evidence="5 6">
    <name type="scientific">Candidatus Zymogenus saltonus</name>
    <dbReference type="NCBI Taxonomy" id="2844893"/>
    <lineage>
        <taxon>Bacteria</taxon>
        <taxon>Deltaproteobacteria</taxon>
        <taxon>Candidatus Zymogenia</taxon>
        <taxon>Candidatus Zymogeniales</taxon>
        <taxon>Candidatus Zymogenaceae</taxon>
        <taxon>Candidatus Zymogenus</taxon>
    </lineage>
</organism>
<dbReference type="GO" id="GO:0046813">
    <property type="term" value="P:receptor-mediated virion attachment to host cell"/>
    <property type="evidence" value="ECO:0007669"/>
    <property type="project" value="TreeGrafter"/>
</dbReference>
<keyword evidence="2 3" id="KW-0802">TPR repeat</keyword>
<feature type="repeat" description="TPR" evidence="3">
    <location>
        <begin position="191"/>
        <end position="224"/>
    </location>
</feature>
<gene>
    <name evidence="5" type="ORF">JW984_09965</name>
</gene>
<dbReference type="PANTHER" id="PTHR44858:SF1">
    <property type="entry name" value="UDP-N-ACETYLGLUCOSAMINE--PEPTIDE N-ACETYLGLUCOSAMINYLTRANSFERASE SPINDLY-RELATED"/>
    <property type="match status" value="1"/>
</dbReference>
<protein>
    <submittedName>
        <fullName evidence="5">Tetratricopeptide repeat protein</fullName>
    </submittedName>
</protein>
<dbReference type="SMART" id="SM00028">
    <property type="entry name" value="TPR"/>
    <property type="match status" value="8"/>
</dbReference>
<evidence type="ECO:0000256" key="1">
    <source>
        <dbReference type="ARBA" id="ARBA00022737"/>
    </source>
</evidence>
<name>A0A9D8KG13_9DELT</name>
<proteinExistence type="predicted"/>
<feature type="repeat" description="TPR" evidence="3">
    <location>
        <begin position="259"/>
        <end position="292"/>
    </location>
</feature>
<dbReference type="PROSITE" id="PS50005">
    <property type="entry name" value="TPR"/>
    <property type="match status" value="6"/>
</dbReference>
<keyword evidence="4" id="KW-0472">Membrane</keyword>
<reference evidence="5" key="1">
    <citation type="journal article" date="2021" name="Environ. Microbiol.">
        <title>Genomic characterization of three novel Desulfobacterota classes expand the metabolic and phylogenetic diversity of the phylum.</title>
        <authorList>
            <person name="Murphy C.L."/>
            <person name="Biggerstaff J."/>
            <person name="Eichhorn A."/>
            <person name="Ewing E."/>
            <person name="Shahan R."/>
            <person name="Soriano D."/>
            <person name="Stewart S."/>
            <person name="VanMol K."/>
            <person name="Walker R."/>
            <person name="Walters P."/>
            <person name="Elshahed M.S."/>
            <person name="Youssef N.H."/>
        </authorList>
    </citation>
    <scope>NUCLEOTIDE SEQUENCE</scope>
    <source>
        <strain evidence="5">Zod_Metabat.24</strain>
    </source>
</reference>
<accession>A0A9D8KG13</accession>
<dbReference type="AlphaFoldDB" id="A0A9D8KG13"/>
<evidence type="ECO:0000256" key="3">
    <source>
        <dbReference type="PROSITE-ProRule" id="PRU00339"/>
    </source>
</evidence>
<dbReference type="Pfam" id="PF13432">
    <property type="entry name" value="TPR_16"/>
    <property type="match status" value="3"/>
</dbReference>
<evidence type="ECO:0000313" key="5">
    <source>
        <dbReference type="EMBL" id="MBN1573507.1"/>
    </source>
</evidence>
<evidence type="ECO:0000256" key="2">
    <source>
        <dbReference type="ARBA" id="ARBA00022803"/>
    </source>
</evidence>
<evidence type="ECO:0000256" key="4">
    <source>
        <dbReference type="SAM" id="Phobius"/>
    </source>
</evidence>